<dbReference type="PROSITE" id="PS50141">
    <property type="entry name" value="A_DEAMIN_EDITASE"/>
    <property type="match status" value="1"/>
</dbReference>
<dbReference type="PANTHER" id="PTHR47803">
    <property type="entry name" value="TRNA-SPECIFIC ADENOSINE DEAMINASE 1"/>
    <property type="match status" value="1"/>
</dbReference>
<evidence type="ECO:0000313" key="3">
    <source>
        <dbReference type="Proteomes" id="UP000196158"/>
    </source>
</evidence>
<dbReference type="Proteomes" id="UP000196158">
    <property type="component" value="Unassembled WGS sequence"/>
</dbReference>
<dbReference type="EMBL" id="FXLY01000002">
    <property type="protein sequence ID" value="SMN18043.1"/>
    <property type="molecule type" value="Genomic_DNA"/>
</dbReference>
<organism evidence="2 3">
    <name type="scientific">Maudiozyma saulgeensis</name>
    <dbReference type="NCBI Taxonomy" id="1789683"/>
    <lineage>
        <taxon>Eukaryota</taxon>
        <taxon>Fungi</taxon>
        <taxon>Dikarya</taxon>
        <taxon>Ascomycota</taxon>
        <taxon>Saccharomycotina</taxon>
        <taxon>Saccharomycetes</taxon>
        <taxon>Saccharomycetales</taxon>
        <taxon>Saccharomycetaceae</taxon>
        <taxon>Maudiozyma</taxon>
    </lineage>
</organism>
<dbReference type="AlphaFoldDB" id="A0A1X7QX87"/>
<accession>A0A1X7QX87</accession>
<dbReference type="STRING" id="1789683.A0A1X7QX87"/>
<dbReference type="InterPro" id="IPR042935">
    <property type="entry name" value="Tad1"/>
</dbReference>
<dbReference type="OrthoDB" id="10268011at2759"/>
<evidence type="ECO:0000259" key="1">
    <source>
        <dbReference type="PROSITE" id="PS50141"/>
    </source>
</evidence>
<dbReference type="PANTHER" id="PTHR47803:SF1">
    <property type="entry name" value="TRNA-SPECIFIC ADENOSINE DEAMINASE 1"/>
    <property type="match status" value="1"/>
</dbReference>
<protein>
    <submittedName>
        <fullName evidence="2">Similar to Saccharomyces cerevisiae YGL243W TAD1 tRNA-specific adenosine deaminase, deaminates adenosine-37 to inosine in tRNA-Ala</fullName>
    </submittedName>
</protein>
<name>A0A1X7QX87_9SACH</name>
<sequence>MDDILKRRITTLIYDEYRKLKPSSKPVIKSNGTKEWTVLAGIIAWDHKTNTIQMICISTGVKALPNELLVRSNGKMLHDCHAEILSIRGLNAVILNHIKNLKEGGTSDLINQIGDKYEWKKENKLILYISRVPCGDASMDTIESQDDTSESYEILDENKMQYLDERNNTILRGRLNFSKKGVVRSKPGRYDSQITLSKSCSDKLCTKQVTSLLNCLTYELLSKPLYLDYILIPSLTRTDLIGLKRCFQDRLGGTSNEEQSHKPKKFKIENCDEKFLDDKQSKDETPSAMSSIKLYYDKSNVQEQAILNGVKNGSFTKGSKPLRKGCETAISRYSQWNLYNQINPVQDKSYLQFKKEHKTRRTMVEYIRQKLSSDGWIKTLEDNCSI</sequence>
<feature type="domain" description="A to I editase" evidence="1">
    <location>
        <begin position="56"/>
        <end position="345"/>
    </location>
</feature>
<dbReference type="GO" id="GO:0043829">
    <property type="term" value="F:tRNA-specific adenosine-37 deaminase activity"/>
    <property type="evidence" value="ECO:0007669"/>
    <property type="project" value="TreeGrafter"/>
</dbReference>
<dbReference type="GO" id="GO:0003723">
    <property type="term" value="F:RNA binding"/>
    <property type="evidence" value="ECO:0007669"/>
    <property type="project" value="InterPro"/>
</dbReference>
<reference evidence="2 3" key="1">
    <citation type="submission" date="2017-04" db="EMBL/GenBank/DDBJ databases">
        <authorList>
            <person name="Afonso C.L."/>
            <person name="Miller P.J."/>
            <person name="Scott M.A."/>
            <person name="Spackman E."/>
            <person name="Goraichik I."/>
            <person name="Dimitrov K.M."/>
            <person name="Suarez D.L."/>
            <person name="Swayne D.E."/>
        </authorList>
    </citation>
    <scope>NUCLEOTIDE SEQUENCE [LARGE SCALE GENOMIC DNA]</scope>
</reference>
<proteinExistence type="predicted"/>
<evidence type="ECO:0000313" key="2">
    <source>
        <dbReference type="EMBL" id="SMN18043.1"/>
    </source>
</evidence>
<keyword evidence="3" id="KW-1185">Reference proteome</keyword>
<dbReference type="Pfam" id="PF02137">
    <property type="entry name" value="A_deamin"/>
    <property type="match status" value="1"/>
</dbReference>
<gene>
    <name evidence="2" type="ORF">KASA_0Q04499G</name>
</gene>
<dbReference type="SMART" id="SM00552">
    <property type="entry name" value="ADEAMc"/>
    <property type="match status" value="1"/>
</dbReference>
<dbReference type="InterPro" id="IPR002466">
    <property type="entry name" value="A_deamin"/>
</dbReference>
<dbReference type="GO" id="GO:0002100">
    <property type="term" value="P:tRNA wobble adenosine to inosine editing"/>
    <property type="evidence" value="ECO:0007669"/>
    <property type="project" value="InterPro"/>
</dbReference>